<reference evidence="1" key="1">
    <citation type="journal article" date="2023" name="IMA Fungus">
        <title>Comparative genomic study of the Penicillium genus elucidates a diverse pangenome and 15 lateral gene transfer events.</title>
        <authorList>
            <person name="Petersen C."/>
            <person name="Sorensen T."/>
            <person name="Nielsen M.R."/>
            <person name="Sondergaard T.E."/>
            <person name="Sorensen J.L."/>
            <person name="Fitzpatrick D.A."/>
            <person name="Frisvad J.C."/>
            <person name="Nielsen K.L."/>
        </authorList>
    </citation>
    <scope>NUCLEOTIDE SEQUENCE</scope>
    <source>
        <strain evidence="1">IBT 15450</strain>
    </source>
</reference>
<dbReference type="AlphaFoldDB" id="A0AAD6N2H5"/>
<comment type="caution">
    <text evidence="1">The sequence shown here is derived from an EMBL/GenBank/DDBJ whole genome shotgun (WGS) entry which is preliminary data.</text>
</comment>
<reference evidence="1" key="2">
    <citation type="submission" date="2023-01" db="EMBL/GenBank/DDBJ databases">
        <authorList>
            <person name="Petersen C."/>
        </authorList>
    </citation>
    <scope>NUCLEOTIDE SEQUENCE</scope>
    <source>
        <strain evidence="1">IBT 15450</strain>
    </source>
</reference>
<protein>
    <submittedName>
        <fullName evidence="1">Uncharacterized protein</fullName>
    </submittedName>
</protein>
<evidence type="ECO:0000313" key="2">
    <source>
        <dbReference type="Proteomes" id="UP001219568"/>
    </source>
</evidence>
<organism evidence="1 2">
    <name type="scientific">Penicillium canescens</name>
    <dbReference type="NCBI Taxonomy" id="5083"/>
    <lineage>
        <taxon>Eukaryota</taxon>
        <taxon>Fungi</taxon>
        <taxon>Dikarya</taxon>
        <taxon>Ascomycota</taxon>
        <taxon>Pezizomycotina</taxon>
        <taxon>Eurotiomycetes</taxon>
        <taxon>Eurotiomycetidae</taxon>
        <taxon>Eurotiales</taxon>
        <taxon>Aspergillaceae</taxon>
        <taxon>Penicillium</taxon>
    </lineage>
</organism>
<gene>
    <name evidence="1" type="ORF">N7460_013912</name>
</gene>
<evidence type="ECO:0000313" key="1">
    <source>
        <dbReference type="EMBL" id="KAJ6023517.1"/>
    </source>
</evidence>
<sequence>MGQPLSNLRRRRSARTLRGFAAHPTPSAPPNLSRETLINALQTVAAYITSKNQDITLIVVGQVPLEGNQTSIQKETAFSGKDGSTTIPFYSFSRLTILAAPWEYLFCAKVHRLSGSGISTVQLYNQDDAVHYLERYLSQHPTASVTQVTVRAWFAQYLLHWTTETELLLLAVNSTYKITSNAQHDPINLNN</sequence>
<accession>A0AAD6N2H5</accession>
<dbReference type="Proteomes" id="UP001219568">
    <property type="component" value="Unassembled WGS sequence"/>
</dbReference>
<keyword evidence="2" id="KW-1185">Reference proteome</keyword>
<name>A0AAD6N2H5_PENCN</name>
<dbReference type="EMBL" id="JAQJZL010000016">
    <property type="protein sequence ID" value="KAJ6023517.1"/>
    <property type="molecule type" value="Genomic_DNA"/>
</dbReference>
<proteinExistence type="predicted"/>